<organism evidence="1">
    <name type="scientific">hydrothermal vent metagenome</name>
    <dbReference type="NCBI Taxonomy" id="652676"/>
    <lineage>
        <taxon>unclassified sequences</taxon>
        <taxon>metagenomes</taxon>
        <taxon>ecological metagenomes</taxon>
    </lineage>
</organism>
<dbReference type="GO" id="GO:0032196">
    <property type="term" value="P:transposition"/>
    <property type="evidence" value="ECO:0007669"/>
    <property type="project" value="TreeGrafter"/>
</dbReference>
<sequence>MVKTDGTKSESIRKQMINLLVPFKELVKTITSDNGKEFVKHQEIAQKLETDFFFAESYSPW</sequence>
<dbReference type="InterPro" id="IPR051917">
    <property type="entry name" value="Transposase-Integrase"/>
</dbReference>
<dbReference type="GO" id="GO:0004803">
    <property type="term" value="F:transposase activity"/>
    <property type="evidence" value="ECO:0007669"/>
    <property type="project" value="TreeGrafter"/>
</dbReference>
<gene>
    <name evidence="1" type="ORF">MNBD_BACTEROID02-678</name>
</gene>
<evidence type="ECO:0008006" key="2">
    <source>
        <dbReference type="Google" id="ProtNLM"/>
    </source>
</evidence>
<dbReference type="PANTHER" id="PTHR10948">
    <property type="entry name" value="TRANSPOSASE"/>
    <property type="match status" value="1"/>
</dbReference>
<reference evidence="1" key="1">
    <citation type="submission" date="2018-06" db="EMBL/GenBank/DDBJ databases">
        <authorList>
            <person name="Zhirakovskaya E."/>
        </authorList>
    </citation>
    <scope>NUCLEOTIDE SEQUENCE</scope>
</reference>
<name>A0A3B0R2D6_9ZZZZ</name>
<dbReference type="AlphaFoldDB" id="A0A3B0R2D6"/>
<proteinExistence type="predicted"/>
<dbReference type="SUPFAM" id="SSF53098">
    <property type="entry name" value="Ribonuclease H-like"/>
    <property type="match status" value="1"/>
</dbReference>
<dbReference type="PANTHER" id="PTHR10948:SF23">
    <property type="entry name" value="TRANSPOSASE INSI FOR INSERTION SEQUENCE ELEMENT IS30A-RELATED"/>
    <property type="match status" value="1"/>
</dbReference>
<evidence type="ECO:0000313" key="1">
    <source>
        <dbReference type="EMBL" id="VAV83306.1"/>
    </source>
</evidence>
<protein>
    <recommendedName>
        <fullName evidence="2">Integrase catalytic domain-containing protein</fullName>
    </recommendedName>
</protein>
<accession>A0A3B0R2D6</accession>
<dbReference type="InterPro" id="IPR012337">
    <property type="entry name" value="RNaseH-like_sf"/>
</dbReference>
<dbReference type="GO" id="GO:0005829">
    <property type="term" value="C:cytosol"/>
    <property type="evidence" value="ECO:0007669"/>
    <property type="project" value="TreeGrafter"/>
</dbReference>
<dbReference type="EMBL" id="UOEB01000068">
    <property type="protein sequence ID" value="VAV83306.1"/>
    <property type="molecule type" value="Genomic_DNA"/>
</dbReference>